<dbReference type="InterPro" id="IPR001810">
    <property type="entry name" value="F-box_dom"/>
</dbReference>
<dbReference type="PROSITE" id="PS50181">
    <property type="entry name" value="FBOX"/>
    <property type="match status" value="1"/>
</dbReference>
<comment type="caution">
    <text evidence="2">The sequence shown here is derived from an EMBL/GenBank/DDBJ whole genome shotgun (WGS) entry which is preliminary data.</text>
</comment>
<dbReference type="SUPFAM" id="SSF81383">
    <property type="entry name" value="F-box domain"/>
    <property type="match status" value="1"/>
</dbReference>
<dbReference type="InterPro" id="IPR006527">
    <property type="entry name" value="F-box-assoc_dom_typ1"/>
</dbReference>
<dbReference type="InterPro" id="IPR036047">
    <property type="entry name" value="F-box-like_dom_sf"/>
</dbReference>
<keyword evidence="3" id="KW-1185">Reference proteome</keyword>
<proteinExistence type="predicted"/>
<dbReference type="PANTHER" id="PTHR31672:SF11">
    <property type="entry name" value="F-BOX PROTEIN CPR1-LIKE ISOFORM X2"/>
    <property type="match status" value="1"/>
</dbReference>
<evidence type="ECO:0000259" key="1">
    <source>
        <dbReference type="PROSITE" id="PS50181"/>
    </source>
</evidence>
<accession>A0AAE1SB32</accession>
<organism evidence="2 3">
    <name type="scientific">Anisodus tanguticus</name>
    <dbReference type="NCBI Taxonomy" id="243964"/>
    <lineage>
        <taxon>Eukaryota</taxon>
        <taxon>Viridiplantae</taxon>
        <taxon>Streptophyta</taxon>
        <taxon>Embryophyta</taxon>
        <taxon>Tracheophyta</taxon>
        <taxon>Spermatophyta</taxon>
        <taxon>Magnoliopsida</taxon>
        <taxon>eudicotyledons</taxon>
        <taxon>Gunneridae</taxon>
        <taxon>Pentapetalae</taxon>
        <taxon>asterids</taxon>
        <taxon>lamiids</taxon>
        <taxon>Solanales</taxon>
        <taxon>Solanaceae</taxon>
        <taxon>Solanoideae</taxon>
        <taxon>Hyoscyameae</taxon>
        <taxon>Anisodus</taxon>
    </lineage>
</organism>
<reference evidence="2" key="1">
    <citation type="submission" date="2023-12" db="EMBL/GenBank/DDBJ databases">
        <title>Genome assembly of Anisodus tanguticus.</title>
        <authorList>
            <person name="Wang Y.-J."/>
        </authorList>
    </citation>
    <scope>NUCLEOTIDE SEQUENCE</scope>
    <source>
        <strain evidence="2">KB-2021</strain>
        <tissue evidence="2">Leaf</tissue>
    </source>
</reference>
<dbReference type="InterPro" id="IPR017451">
    <property type="entry name" value="F-box-assoc_interact_dom"/>
</dbReference>
<dbReference type="PANTHER" id="PTHR31672">
    <property type="entry name" value="BNACNNG10540D PROTEIN"/>
    <property type="match status" value="1"/>
</dbReference>
<dbReference type="EMBL" id="JAVYJV010000007">
    <property type="protein sequence ID" value="KAK4366108.1"/>
    <property type="molecule type" value="Genomic_DNA"/>
</dbReference>
<protein>
    <recommendedName>
        <fullName evidence="1">F-box domain-containing protein</fullName>
    </recommendedName>
</protein>
<dbReference type="Pfam" id="PF07734">
    <property type="entry name" value="FBA_1"/>
    <property type="match status" value="1"/>
</dbReference>
<dbReference type="Pfam" id="PF00646">
    <property type="entry name" value="F-box"/>
    <property type="match status" value="1"/>
</dbReference>
<dbReference type="Gene3D" id="1.20.1280.50">
    <property type="match status" value="1"/>
</dbReference>
<dbReference type="Proteomes" id="UP001291623">
    <property type="component" value="Unassembled WGS sequence"/>
</dbReference>
<dbReference type="SMART" id="SM00256">
    <property type="entry name" value="FBOX"/>
    <property type="match status" value="1"/>
</dbReference>
<evidence type="ECO:0000313" key="3">
    <source>
        <dbReference type="Proteomes" id="UP001291623"/>
    </source>
</evidence>
<dbReference type="InterPro" id="IPR050796">
    <property type="entry name" value="SCF_F-box_component"/>
</dbReference>
<sequence>MDDNLETKGNWLPNDLLFKVFLLLPAETLCRLRYVCKPLLSMINSLTFVEDHFRQSETVLITQNGKGHKVCMPNNLRNIKCILAACNGLVLAQIRENEGLVVINPSTRNHIRVPLGTIGFVHECYGFMFSHFTGAYKVVHLFRDQSYCEILNLTTRSWHAVDGPNLGEFGSIATHRSVSAVGALYWLPKKDGCNHVVSLGRLSLVQEKPLALLLYLLM</sequence>
<evidence type="ECO:0000313" key="2">
    <source>
        <dbReference type="EMBL" id="KAK4366108.1"/>
    </source>
</evidence>
<dbReference type="AlphaFoldDB" id="A0AAE1SB32"/>
<gene>
    <name evidence="2" type="ORF">RND71_013988</name>
</gene>
<name>A0AAE1SB32_9SOLA</name>
<dbReference type="NCBIfam" id="TIGR01640">
    <property type="entry name" value="F_box_assoc_1"/>
    <property type="match status" value="1"/>
</dbReference>
<feature type="domain" description="F-box" evidence="1">
    <location>
        <begin position="6"/>
        <end position="56"/>
    </location>
</feature>